<feature type="compositionally biased region" description="Low complexity" evidence="1">
    <location>
        <begin position="231"/>
        <end position="246"/>
    </location>
</feature>
<organism evidence="3 4">
    <name type="scientific">Mesorhabditis spiculigera</name>
    <dbReference type="NCBI Taxonomy" id="96644"/>
    <lineage>
        <taxon>Eukaryota</taxon>
        <taxon>Metazoa</taxon>
        <taxon>Ecdysozoa</taxon>
        <taxon>Nematoda</taxon>
        <taxon>Chromadorea</taxon>
        <taxon>Rhabditida</taxon>
        <taxon>Rhabditina</taxon>
        <taxon>Rhabditomorpha</taxon>
        <taxon>Rhabditoidea</taxon>
        <taxon>Rhabditidae</taxon>
        <taxon>Mesorhabditinae</taxon>
        <taxon>Mesorhabditis</taxon>
    </lineage>
</organism>
<keyword evidence="4" id="KW-1185">Reference proteome</keyword>
<feature type="region of interest" description="Disordered" evidence="1">
    <location>
        <begin position="224"/>
        <end position="253"/>
    </location>
</feature>
<feature type="domain" description="MADF" evidence="2">
    <location>
        <begin position="32"/>
        <end position="123"/>
    </location>
</feature>
<dbReference type="PROSITE" id="PS51029">
    <property type="entry name" value="MADF"/>
    <property type="match status" value="1"/>
</dbReference>
<dbReference type="Proteomes" id="UP001177023">
    <property type="component" value="Unassembled WGS sequence"/>
</dbReference>
<name>A0AA36CY25_9BILA</name>
<evidence type="ECO:0000259" key="2">
    <source>
        <dbReference type="PROSITE" id="PS51029"/>
    </source>
</evidence>
<dbReference type="InterPro" id="IPR039353">
    <property type="entry name" value="TF_Adf1"/>
</dbReference>
<dbReference type="PANTHER" id="PTHR12243:SF67">
    <property type="entry name" value="COREPRESSOR OF PANGOLIN, ISOFORM A-RELATED"/>
    <property type="match status" value="1"/>
</dbReference>
<protein>
    <recommendedName>
        <fullName evidence="2">MADF domain-containing protein</fullName>
    </recommendedName>
</protein>
<comment type="caution">
    <text evidence="3">The sequence shown here is derived from an EMBL/GenBank/DDBJ whole genome shotgun (WGS) entry which is preliminary data.</text>
</comment>
<dbReference type="AlphaFoldDB" id="A0AA36CY25"/>
<reference evidence="3" key="1">
    <citation type="submission" date="2023-06" db="EMBL/GenBank/DDBJ databases">
        <authorList>
            <person name="Delattre M."/>
        </authorList>
    </citation>
    <scope>NUCLEOTIDE SEQUENCE</scope>
    <source>
        <strain evidence="3">AF72</strain>
    </source>
</reference>
<feature type="non-terminal residue" evidence="3">
    <location>
        <position position="352"/>
    </location>
</feature>
<dbReference type="GO" id="GO:0005667">
    <property type="term" value="C:transcription regulator complex"/>
    <property type="evidence" value="ECO:0007669"/>
    <property type="project" value="TreeGrafter"/>
</dbReference>
<dbReference type="GO" id="GO:0006357">
    <property type="term" value="P:regulation of transcription by RNA polymerase II"/>
    <property type="evidence" value="ECO:0007669"/>
    <property type="project" value="TreeGrafter"/>
</dbReference>
<evidence type="ECO:0000313" key="4">
    <source>
        <dbReference type="Proteomes" id="UP001177023"/>
    </source>
</evidence>
<dbReference type="EMBL" id="CATQJA010002644">
    <property type="protein sequence ID" value="CAJ0576503.1"/>
    <property type="molecule type" value="Genomic_DNA"/>
</dbReference>
<dbReference type="Pfam" id="PF10545">
    <property type="entry name" value="MADF_DNA_bdg"/>
    <property type="match status" value="1"/>
</dbReference>
<evidence type="ECO:0000256" key="1">
    <source>
        <dbReference type="SAM" id="MobiDB-lite"/>
    </source>
</evidence>
<dbReference type="InterPro" id="IPR006578">
    <property type="entry name" value="MADF-dom"/>
</dbReference>
<evidence type="ECO:0000313" key="3">
    <source>
        <dbReference type="EMBL" id="CAJ0576503.1"/>
    </source>
</evidence>
<dbReference type="PANTHER" id="PTHR12243">
    <property type="entry name" value="MADF DOMAIN TRANSCRIPTION FACTOR"/>
    <property type="match status" value="1"/>
</dbReference>
<proteinExistence type="predicted"/>
<sequence>MVARATPEETEMNFNSRLNPGYQPVIDAMKRHLVAMISGSLPIWSFFVSADERMFVEQEWALITERMNLLYPRWHFTEQLLRGQWKILRACYQRERKRLLANPRRPIKWKFYEEMQFLEDSGMHPPVPPRGVDPDGEQWISQHKKLTNEMLERSRAIAKASRHYLTGTTGLEILKAGIPAYETRMTFPKQEVQEPVEPEYPPDFNFSRVLEGAEDYEDGLDGLDVQEELDGPSSGPSSSTSNDGPGAPLPFFPIRPYGGSAECRERLSSFPLTQHGAYSAKKRTATDTNQITEPKSDKYELLGRSVAQTLSQHGPGDELIVEEAVIEIEEALQNFRKKMIKMKRFKQENGSF</sequence>
<accession>A0AA36CY25</accession>
<gene>
    <name evidence="3" type="ORF">MSPICULIGERA_LOCUS14794</name>
</gene>
<dbReference type="GO" id="GO:0005634">
    <property type="term" value="C:nucleus"/>
    <property type="evidence" value="ECO:0007669"/>
    <property type="project" value="TreeGrafter"/>
</dbReference>